<dbReference type="EMBL" id="GBXM01012392">
    <property type="protein sequence ID" value="JAH96185.1"/>
    <property type="molecule type" value="Transcribed_RNA"/>
</dbReference>
<reference evidence="1" key="1">
    <citation type="submission" date="2014-11" db="EMBL/GenBank/DDBJ databases">
        <authorList>
            <person name="Amaro Gonzalez C."/>
        </authorList>
    </citation>
    <scope>NUCLEOTIDE SEQUENCE</scope>
</reference>
<name>A0A0E9X2P8_ANGAN</name>
<reference evidence="1" key="2">
    <citation type="journal article" date="2015" name="Fish Shellfish Immunol.">
        <title>Early steps in the European eel (Anguilla anguilla)-Vibrio vulnificus interaction in the gills: Role of the RtxA13 toxin.</title>
        <authorList>
            <person name="Callol A."/>
            <person name="Pajuelo D."/>
            <person name="Ebbesson L."/>
            <person name="Teles M."/>
            <person name="MacKenzie S."/>
            <person name="Amaro C."/>
        </authorList>
    </citation>
    <scope>NUCLEOTIDE SEQUENCE</scope>
</reference>
<organism evidence="1">
    <name type="scientific">Anguilla anguilla</name>
    <name type="common">European freshwater eel</name>
    <name type="synonym">Muraena anguilla</name>
    <dbReference type="NCBI Taxonomy" id="7936"/>
    <lineage>
        <taxon>Eukaryota</taxon>
        <taxon>Metazoa</taxon>
        <taxon>Chordata</taxon>
        <taxon>Craniata</taxon>
        <taxon>Vertebrata</taxon>
        <taxon>Euteleostomi</taxon>
        <taxon>Actinopterygii</taxon>
        <taxon>Neopterygii</taxon>
        <taxon>Teleostei</taxon>
        <taxon>Anguilliformes</taxon>
        <taxon>Anguillidae</taxon>
        <taxon>Anguilla</taxon>
    </lineage>
</organism>
<proteinExistence type="predicted"/>
<evidence type="ECO:0000313" key="1">
    <source>
        <dbReference type="EMBL" id="JAH96185.1"/>
    </source>
</evidence>
<protein>
    <submittedName>
        <fullName evidence="1">Uncharacterized protein</fullName>
    </submittedName>
</protein>
<dbReference type="AlphaFoldDB" id="A0A0E9X2P8"/>
<accession>A0A0E9X2P8</accession>
<sequence>MKGFDKSAACLKVAAQRKWLGRRLLHLSMFYFYEQSVTVVKAGHSLNCIAADLSIPGNFSRSEENLIRSAVALCV</sequence>